<dbReference type="WBParaSite" id="Csp11.Scaffold564.g4018.t1">
    <property type="protein sequence ID" value="Csp11.Scaffold564.g4018.t1"/>
    <property type="gene ID" value="Csp11.Scaffold564.g4018"/>
</dbReference>
<protein>
    <submittedName>
        <fullName evidence="3">BTB domain-containing protein</fullName>
    </submittedName>
</protein>
<dbReference type="PANTHER" id="PTHR22744">
    <property type="entry name" value="HELIX LOOP HELIX PROTEIN 21-RELATED"/>
    <property type="match status" value="1"/>
</dbReference>
<organism evidence="2 3">
    <name type="scientific">Caenorhabditis tropicalis</name>
    <dbReference type="NCBI Taxonomy" id="1561998"/>
    <lineage>
        <taxon>Eukaryota</taxon>
        <taxon>Metazoa</taxon>
        <taxon>Ecdysozoa</taxon>
        <taxon>Nematoda</taxon>
        <taxon>Chromadorea</taxon>
        <taxon>Rhabditida</taxon>
        <taxon>Rhabditina</taxon>
        <taxon>Rhabditomorpha</taxon>
        <taxon>Rhabditoidea</taxon>
        <taxon>Rhabditidae</taxon>
        <taxon>Peloderinae</taxon>
        <taxon>Caenorhabditis</taxon>
    </lineage>
</organism>
<sequence>MPKKEFTYTNDLPMTCDRPLIFSRWGVDTQTSYANGVRCHWISAVPNTYVMRDLRIFFEWDFDVSKIKRKKNQKWQGHIILTSPNGFEQKFVFESTKNYFSVCKSFEFELSEPVSFDYEYRLVLCKSVVKKEEVDMTMFLPSNKTDAVLLVEKKKIHVNKGFLSYHSEFFRVLFSSSFTEAKMAEIPIKDVKYKDFLLLLATIYPNAVRPTDSNVWKILELAQRFLMGAPIRVIEEHLKNTSNFSRVEIYMMKEMCSVPGFMEEKGEDSSSDSSDDEDEGDCFEDLFLASDVTDAVLLVKDGQLHVNKGFLSFHSDYFADLFSSDQSQEYEIKDVSYNDLASLLGTIHPNPVYPTYKNDEQLLKLAQQFLMPGALSRIENYLIERSILTIFRLL</sequence>
<dbReference type="SUPFAM" id="SSF54695">
    <property type="entry name" value="POZ domain"/>
    <property type="match status" value="2"/>
</dbReference>
<dbReference type="Proteomes" id="UP000095282">
    <property type="component" value="Unplaced"/>
</dbReference>
<dbReference type="InterPro" id="IPR011333">
    <property type="entry name" value="SKP1/BTB/POZ_sf"/>
</dbReference>
<evidence type="ECO:0000259" key="1">
    <source>
        <dbReference type="PROSITE" id="PS50097"/>
    </source>
</evidence>
<dbReference type="SMART" id="SM00225">
    <property type="entry name" value="BTB"/>
    <property type="match status" value="2"/>
</dbReference>
<dbReference type="InterPro" id="IPR000210">
    <property type="entry name" value="BTB/POZ_dom"/>
</dbReference>
<reference evidence="3" key="1">
    <citation type="submission" date="2016-11" db="UniProtKB">
        <authorList>
            <consortium name="WormBaseParasite"/>
        </authorList>
    </citation>
    <scope>IDENTIFICATION</scope>
</reference>
<evidence type="ECO:0000313" key="3">
    <source>
        <dbReference type="WBParaSite" id="Csp11.Scaffold564.g4018.t1"/>
    </source>
</evidence>
<feature type="domain" description="BTB" evidence="1">
    <location>
        <begin position="293"/>
        <end position="356"/>
    </location>
</feature>
<evidence type="ECO:0000313" key="2">
    <source>
        <dbReference type="Proteomes" id="UP000095282"/>
    </source>
</evidence>
<name>A0A1I7TAG4_9PELO</name>
<dbReference type="Gene3D" id="3.30.710.10">
    <property type="entry name" value="Potassium Channel Kv1.1, Chain A"/>
    <property type="match status" value="2"/>
</dbReference>
<proteinExistence type="predicted"/>
<dbReference type="AlphaFoldDB" id="A0A1I7TAG4"/>
<feature type="domain" description="BTB" evidence="1">
    <location>
        <begin position="145"/>
        <end position="212"/>
    </location>
</feature>
<dbReference type="Pfam" id="PF00651">
    <property type="entry name" value="BTB"/>
    <property type="match status" value="2"/>
</dbReference>
<dbReference type="PANTHER" id="PTHR22744:SF14">
    <property type="entry name" value="BTB DOMAIN-CONTAINING PROTEIN-RELATED"/>
    <property type="match status" value="1"/>
</dbReference>
<dbReference type="CDD" id="cd18186">
    <property type="entry name" value="BTB_POZ_ZBTB_KLHL-like"/>
    <property type="match status" value="1"/>
</dbReference>
<accession>A0A1I7TAG4</accession>
<keyword evidence="2" id="KW-1185">Reference proteome</keyword>
<dbReference type="PROSITE" id="PS50097">
    <property type="entry name" value="BTB"/>
    <property type="match status" value="2"/>
</dbReference>